<keyword evidence="2" id="KW-1185">Reference proteome</keyword>
<evidence type="ECO:0000313" key="2">
    <source>
        <dbReference type="Proteomes" id="UP001638806"/>
    </source>
</evidence>
<dbReference type="EMBL" id="JBGNUJ010000007">
    <property type="protein sequence ID" value="KAL3957592.1"/>
    <property type="molecule type" value="Genomic_DNA"/>
</dbReference>
<protein>
    <submittedName>
        <fullName evidence="1">Uncharacterized protein</fullName>
    </submittedName>
</protein>
<comment type="caution">
    <text evidence="1">The sequence shown here is derived from an EMBL/GenBank/DDBJ whole genome shotgun (WGS) entry which is preliminary data.</text>
</comment>
<sequence length="230" mass="25296">MLQRNAIDETHCSHLLSNGMGAHRAAKFRTGVHHEYDCDALAVSPASRLPTDLLVAEEALVLELSAPPPKVPRRDQKQSYPLKLLANSWQPAESRRSQNLPARRAEPPASKPVTRSKDQDDTRDSLAEVDRASEPRGATPSLRAPRMSQEVATSHGNTRACPCCVRLRNWVQSMTTRRGAYEPARVPPQEICSPGCCGCGEGLRNMPTAKGTSKHPIMRAPHPQYPGEQK</sequence>
<dbReference type="Proteomes" id="UP001638806">
    <property type="component" value="Unassembled WGS sequence"/>
</dbReference>
<name>A0ACC4DMK6_PURLI</name>
<evidence type="ECO:0000313" key="1">
    <source>
        <dbReference type="EMBL" id="KAL3957592.1"/>
    </source>
</evidence>
<gene>
    <name evidence="1" type="ORF">ACCO45_008170</name>
</gene>
<proteinExistence type="predicted"/>
<accession>A0ACC4DMK6</accession>
<organism evidence="1 2">
    <name type="scientific">Purpureocillium lilacinum</name>
    <name type="common">Paecilomyces lilacinus</name>
    <dbReference type="NCBI Taxonomy" id="33203"/>
    <lineage>
        <taxon>Eukaryota</taxon>
        <taxon>Fungi</taxon>
        <taxon>Dikarya</taxon>
        <taxon>Ascomycota</taxon>
        <taxon>Pezizomycotina</taxon>
        <taxon>Sordariomycetes</taxon>
        <taxon>Hypocreomycetidae</taxon>
        <taxon>Hypocreales</taxon>
        <taxon>Ophiocordycipitaceae</taxon>
        <taxon>Purpureocillium</taxon>
    </lineage>
</organism>
<reference evidence="1" key="1">
    <citation type="submission" date="2024-12" db="EMBL/GenBank/DDBJ databases">
        <title>Comparative genomics and development of molecular markers within Purpureocillium lilacinum and among Purpureocillium species.</title>
        <authorList>
            <person name="Yeh Z.-Y."/>
            <person name="Ni N.-T."/>
            <person name="Lo P.-H."/>
            <person name="Mushyakhwo K."/>
            <person name="Lin C.-F."/>
            <person name="Nai Y.-S."/>
        </authorList>
    </citation>
    <scope>NUCLEOTIDE SEQUENCE</scope>
    <source>
        <strain evidence="1">NCHU-NPUST-175</strain>
    </source>
</reference>